<dbReference type="eggNOG" id="KOG2735">
    <property type="taxonomic scope" value="Eukaryota"/>
</dbReference>
<keyword evidence="9" id="KW-1208">Phospholipid metabolism</keyword>
<feature type="transmembrane region" description="Helical" evidence="12">
    <location>
        <begin position="239"/>
        <end position="258"/>
    </location>
</feature>
<evidence type="ECO:0000256" key="3">
    <source>
        <dbReference type="ARBA" id="ARBA00022679"/>
    </source>
</evidence>
<protein>
    <recommendedName>
        <fullName evidence="15">L-serine-phosphatidylethanolamine phosphatidyltransferase</fullName>
    </recommendedName>
</protein>
<feature type="transmembrane region" description="Helical" evidence="12">
    <location>
        <begin position="58"/>
        <end position="76"/>
    </location>
</feature>
<keyword evidence="14" id="KW-1185">Reference proteome</keyword>
<feature type="transmembrane region" description="Helical" evidence="12">
    <location>
        <begin position="120"/>
        <end position="141"/>
    </location>
</feature>
<feature type="region of interest" description="Disordered" evidence="11">
    <location>
        <begin position="1"/>
        <end position="35"/>
    </location>
</feature>
<dbReference type="RefSeq" id="XP_014154707.1">
    <property type="nucleotide sequence ID" value="XM_014299232.1"/>
</dbReference>
<dbReference type="InterPro" id="IPR004277">
    <property type="entry name" value="PSS"/>
</dbReference>
<feature type="transmembrane region" description="Helical" evidence="12">
    <location>
        <begin position="307"/>
        <end position="326"/>
    </location>
</feature>
<reference evidence="13 14" key="1">
    <citation type="submission" date="2011-02" db="EMBL/GenBank/DDBJ databases">
        <title>The Genome Sequence of Sphaeroforma arctica JP610.</title>
        <authorList>
            <consortium name="The Broad Institute Genome Sequencing Platform"/>
            <person name="Russ C."/>
            <person name="Cuomo C."/>
            <person name="Young S.K."/>
            <person name="Zeng Q."/>
            <person name="Gargeya S."/>
            <person name="Alvarado L."/>
            <person name="Berlin A."/>
            <person name="Chapman S.B."/>
            <person name="Chen Z."/>
            <person name="Freedman E."/>
            <person name="Gellesch M."/>
            <person name="Goldberg J."/>
            <person name="Griggs A."/>
            <person name="Gujja S."/>
            <person name="Heilman E."/>
            <person name="Heiman D."/>
            <person name="Howarth C."/>
            <person name="Mehta T."/>
            <person name="Neiman D."/>
            <person name="Pearson M."/>
            <person name="Roberts A."/>
            <person name="Saif S."/>
            <person name="Shea T."/>
            <person name="Shenoy N."/>
            <person name="Sisk P."/>
            <person name="Stolte C."/>
            <person name="Sykes S."/>
            <person name="White J."/>
            <person name="Yandava C."/>
            <person name="Burger G."/>
            <person name="Gray M.W."/>
            <person name="Holland P.W.H."/>
            <person name="King N."/>
            <person name="Lang F.B.F."/>
            <person name="Roger A.J."/>
            <person name="Ruiz-Trillo I."/>
            <person name="Haas B."/>
            <person name="Nusbaum C."/>
            <person name="Birren B."/>
        </authorList>
    </citation>
    <scope>NUCLEOTIDE SEQUENCE [LARGE SCALE GENOMIC DNA]</scope>
    <source>
        <strain evidence="13 14">JP610</strain>
    </source>
</reference>
<feature type="transmembrane region" description="Helical" evidence="12">
    <location>
        <begin position="346"/>
        <end position="362"/>
    </location>
</feature>
<organism evidence="13 14">
    <name type="scientific">Sphaeroforma arctica JP610</name>
    <dbReference type="NCBI Taxonomy" id="667725"/>
    <lineage>
        <taxon>Eukaryota</taxon>
        <taxon>Ichthyosporea</taxon>
        <taxon>Ichthyophonida</taxon>
        <taxon>Sphaeroforma</taxon>
    </lineage>
</organism>
<feature type="compositionally biased region" description="Low complexity" evidence="11">
    <location>
        <begin position="21"/>
        <end position="33"/>
    </location>
</feature>
<feature type="transmembrane region" description="Helical" evidence="12">
    <location>
        <begin position="186"/>
        <end position="204"/>
    </location>
</feature>
<evidence type="ECO:0000256" key="5">
    <source>
        <dbReference type="ARBA" id="ARBA00022824"/>
    </source>
</evidence>
<dbReference type="PANTHER" id="PTHR15362">
    <property type="entry name" value="PHOSPHATIDYLINOSITOL SYNTHASE"/>
    <property type="match status" value="1"/>
</dbReference>
<comment type="pathway">
    <text evidence="10">Phospholipid metabolism.</text>
</comment>
<dbReference type="EMBL" id="KQ242105">
    <property type="protein sequence ID" value="KNC80805.1"/>
    <property type="molecule type" value="Genomic_DNA"/>
</dbReference>
<keyword evidence="8 12" id="KW-0472">Membrane</keyword>
<name>A0A0L0FVC1_9EUKA</name>
<dbReference type="STRING" id="667725.A0A0L0FVC1"/>
<evidence type="ECO:0000256" key="1">
    <source>
        <dbReference type="ARBA" id="ARBA00004477"/>
    </source>
</evidence>
<dbReference type="PANTHER" id="PTHR15362:SF15">
    <property type="entry name" value="PHOSPHATIDYLSERINE SYNTHASE 1"/>
    <property type="match status" value="1"/>
</dbReference>
<keyword evidence="3" id="KW-0808">Transferase</keyword>
<evidence type="ECO:0000256" key="8">
    <source>
        <dbReference type="ARBA" id="ARBA00023136"/>
    </source>
</evidence>
<evidence type="ECO:0000256" key="9">
    <source>
        <dbReference type="ARBA" id="ARBA00023264"/>
    </source>
</evidence>
<dbReference type="OrthoDB" id="10265393at2759"/>
<keyword evidence="6 12" id="KW-1133">Transmembrane helix</keyword>
<evidence type="ECO:0000256" key="12">
    <source>
        <dbReference type="SAM" id="Phobius"/>
    </source>
</evidence>
<comment type="pathway">
    <text evidence="2">Lipid metabolism.</text>
</comment>
<evidence type="ECO:0008006" key="15">
    <source>
        <dbReference type="Google" id="ProtNLM"/>
    </source>
</evidence>
<feature type="transmembrane region" description="Helical" evidence="12">
    <location>
        <begin position="374"/>
        <end position="393"/>
    </location>
</feature>
<evidence type="ECO:0000256" key="6">
    <source>
        <dbReference type="ARBA" id="ARBA00022989"/>
    </source>
</evidence>
<evidence type="ECO:0000256" key="4">
    <source>
        <dbReference type="ARBA" id="ARBA00022692"/>
    </source>
</evidence>
<proteinExistence type="predicted"/>
<evidence type="ECO:0000313" key="13">
    <source>
        <dbReference type="EMBL" id="KNC80805.1"/>
    </source>
</evidence>
<dbReference type="GO" id="GO:0005789">
    <property type="term" value="C:endoplasmic reticulum membrane"/>
    <property type="evidence" value="ECO:0007669"/>
    <property type="project" value="UniProtKB-SubCell"/>
</dbReference>
<feature type="transmembrane region" description="Helical" evidence="12">
    <location>
        <begin position="97"/>
        <end position="114"/>
    </location>
</feature>
<feature type="transmembrane region" description="Helical" evidence="12">
    <location>
        <begin position="405"/>
        <end position="422"/>
    </location>
</feature>
<dbReference type="GO" id="GO:0106245">
    <property type="term" value="F:L-serine-phosphatidylethanolamine phosphatidyltransferase activity"/>
    <property type="evidence" value="ECO:0007669"/>
    <property type="project" value="InterPro"/>
</dbReference>
<gene>
    <name evidence="13" type="ORF">SARC_06842</name>
</gene>
<dbReference type="Pfam" id="PF03034">
    <property type="entry name" value="PSS"/>
    <property type="match status" value="1"/>
</dbReference>
<sequence>MAETPPSAIPPARAQSLQDESSQNPGCSSPSSNKYQHASNEQYVDDITLEFFYKPHTITLLILIMFFLIYSAFYQADGSSTEQSSTRDNVVRGVRSFSFAFLLISTVALPNGPFTRPHPAVWRAVLGLTILYWCGLIFALHQSYDDVKSTMIAYDPRMDSKYLDARDSADYASNCEFTMANLYSRFDVFIIAHFVGWIGKALLFRNLTVCWIQSLTWELTEIVFAPLIPNLYECWWDQLLYDVIFCNALGMYIGWRLCRYLEMRTYHWHGIRSYHTLTGKYQRAVMQFTPRSWTKVEWGMFSSIKRYGAVMAVTILITIAELNAFFLKHIFKVSAENPVNSIRLGLWFVMGAPALRQVYVYITDPSCRRLGTQAWTTFGVLMTEVLLIVKFGSGIFDTALVYKQLGRWMLMETGVIVGYLFIQKRLPSFTGTSEPAHNPLHPANIKEKIG</sequence>
<dbReference type="GeneID" id="25907346"/>
<evidence type="ECO:0000256" key="7">
    <source>
        <dbReference type="ARBA" id="ARBA00023098"/>
    </source>
</evidence>
<keyword evidence="4 12" id="KW-0812">Transmembrane</keyword>
<evidence type="ECO:0000256" key="11">
    <source>
        <dbReference type="SAM" id="MobiDB-lite"/>
    </source>
</evidence>
<evidence type="ECO:0000313" key="14">
    <source>
        <dbReference type="Proteomes" id="UP000054560"/>
    </source>
</evidence>
<dbReference type="AlphaFoldDB" id="A0A0L0FVC1"/>
<comment type="subcellular location">
    <subcellularLocation>
        <location evidence="1">Endoplasmic reticulum membrane</location>
        <topology evidence="1">Multi-pass membrane protein</topology>
    </subcellularLocation>
</comment>
<evidence type="ECO:0000256" key="2">
    <source>
        <dbReference type="ARBA" id="ARBA00005189"/>
    </source>
</evidence>
<dbReference type="GO" id="GO:0006659">
    <property type="term" value="P:phosphatidylserine biosynthetic process"/>
    <property type="evidence" value="ECO:0007669"/>
    <property type="project" value="InterPro"/>
</dbReference>
<dbReference type="Proteomes" id="UP000054560">
    <property type="component" value="Unassembled WGS sequence"/>
</dbReference>
<evidence type="ECO:0000256" key="10">
    <source>
        <dbReference type="ARBA" id="ARBA00025707"/>
    </source>
</evidence>
<keyword evidence="5" id="KW-0256">Endoplasmic reticulum</keyword>
<keyword evidence="7" id="KW-0443">Lipid metabolism</keyword>
<accession>A0A0L0FVC1</accession>